<sequence length="478" mass="52744">MPATSLQRRSDPRQRNAATLSIQAPRRCGLVEREGVRGGDEDCENRDTLTRRKRSGAFSYHSSRTSVGDSSTLDSREGRGTTEREGRGGEEVRRLARERGRQVSGRTEGGEEDDVFGHGSKFGESDATTEGARDDVMCVGDDVPEVRVSCSSPPHLDSCWVPGCSDEEELPFICSDTCPMDLPDSPHLPPSMALGVPDEVDVEESLSPVSMSVLKEQRSLLAQRLQDTSLRTHAGLPSTPLIDFSELNMPSLEEFHLAEQDTEALTSDPLGGCSAHTHTQPVQDFGHSLFAGHSPTYLPDFVLHGTSEPLPSFQPKLERHLASMVKHSTVDEPVEHGVAIIADTDNWTCRLMVASKDSQTNDVDLSISPVKLSRYVRLMMASFRGLWEMRMPPDFCLSHLEDRLLELNERGLLLANNLMDHGNDVDLSEVLPATFKGLSIRDTDETLLLSLAGVHCPDPDLTARLNYTTMRRTLTTRK</sequence>
<feature type="region of interest" description="Disordered" evidence="1">
    <location>
        <begin position="1"/>
        <end position="129"/>
    </location>
</feature>
<name>A0AA35SQ48_GEOBA</name>
<dbReference type="InterPro" id="IPR026156">
    <property type="entry name" value="FNIP_fam"/>
</dbReference>
<feature type="compositionally biased region" description="Basic and acidic residues" evidence="1">
    <location>
        <begin position="74"/>
        <end position="101"/>
    </location>
</feature>
<comment type="caution">
    <text evidence="3">The sequence shown here is derived from an EMBL/GenBank/DDBJ whole genome shotgun (WGS) entry which is preliminary data.</text>
</comment>
<reference evidence="3" key="1">
    <citation type="submission" date="2023-03" db="EMBL/GenBank/DDBJ databases">
        <authorList>
            <person name="Steffen K."/>
            <person name="Cardenas P."/>
        </authorList>
    </citation>
    <scope>NUCLEOTIDE SEQUENCE</scope>
</reference>
<dbReference type="GO" id="GO:0042030">
    <property type="term" value="F:ATPase inhibitor activity"/>
    <property type="evidence" value="ECO:0007669"/>
    <property type="project" value="TreeGrafter"/>
</dbReference>
<evidence type="ECO:0000259" key="2">
    <source>
        <dbReference type="PROSITE" id="PS51836"/>
    </source>
</evidence>
<accession>A0AA35SQ48</accession>
<dbReference type="PROSITE" id="PS51836">
    <property type="entry name" value="DENN_FNIP12"/>
    <property type="match status" value="1"/>
</dbReference>
<proteinExistence type="predicted"/>
<dbReference type="PANTHER" id="PTHR21634:SF9">
    <property type="entry name" value="RE13835P"/>
    <property type="match status" value="1"/>
</dbReference>
<dbReference type="Proteomes" id="UP001174909">
    <property type="component" value="Unassembled WGS sequence"/>
</dbReference>
<dbReference type="PANTHER" id="PTHR21634">
    <property type="entry name" value="RE13835P"/>
    <property type="match status" value="1"/>
</dbReference>
<dbReference type="GO" id="GO:0051087">
    <property type="term" value="F:protein-folding chaperone binding"/>
    <property type="evidence" value="ECO:0007669"/>
    <property type="project" value="TreeGrafter"/>
</dbReference>
<gene>
    <name evidence="3" type="ORF">GBAR_LOCUS18447</name>
</gene>
<dbReference type="EMBL" id="CASHTH010002615">
    <property type="protein sequence ID" value="CAI8032676.1"/>
    <property type="molecule type" value="Genomic_DNA"/>
</dbReference>
<dbReference type="InterPro" id="IPR028086">
    <property type="entry name" value="FNIP_C_dom"/>
</dbReference>
<feature type="compositionally biased region" description="Polar residues" evidence="1">
    <location>
        <begin position="60"/>
        <end position="73"/>
    </location>
</feature>
<dbReference type="Pfam" id="PF14638">
    <property type="entry name" value="FNIP_C"/>
    <property type="match status" value="1"/>
</dbReference>
<dbReference type="GO" id="GO:0005737">
    <property type="term" value="C:cytoplasm"/>
    <property type="evidence" value="ECO:0007669"/>
    <property type="project" value="TreeGrafter"/>
</dbReference>
<evidence type="ECO:0000313" key="3">
    <source>
        <dbReference type="EMBL" id="CAI8032676.1"/>
    </source>
</evidence>
<feature type="domain" description="UDENN FNIP1/2-type" evidence="2">
    <location>
        <begin position="1"/>
        <end position="455"/>
    </location>
</feature>
<protein>
    <submittedName>
        <fullName evidence="3">Folliculin-interacting protein 2</fullName>
    </submittedName>
</protein>
<organism evidence="3 4">
    <name type="scientific">Geodia barretti</name>
    <name type="common">Barrett's horny sponge</name>
    <dbReference type="NCBI Taxonomy" id="519541"/>
    <lineage>
        <taxon>Eukaryota</taxon>
        <taxon>Metazoa</taxon>
        <taxon>Porifera</taxon>
        <taxon>Demospongiae</taxon>
        <taxon>Heteroscleromorpha</taxon>
        <taxon>Tetractinellida</taxon>
        <taxon>Astrophorina</taxon>
        <taxon>Geodiidae</taxon>
        <taxon>Geodia</taxon>
    </lineage>
</organism>
<evidence type="ECO:0000313" key="4">
    <source>
        <dbReference type="Proteomes" id="UP001174909"/>
    </source>
</evidence>
<keyword evidence="4" id="KW-1185">Reference proteome</keyword>
<feature type="compositionally biased region" description="Basic and acidic residues" evidence="1">
    <location>
        <begin position="29"/>
        <end position="50"/>
    </location>
</feature>
<dbReference type="PRINTS" id="PR02073">
    <property type="entry name" value="FOLLICULNIP1"/>
</dbReference>
<dbReference type="AlphaFoldDB" id="A0AA35SQ48"/>
<dbReference type="InterPro" id="IPR037545">
    <property type="entry name" value="DENN_FNIP1/2"/>
</dbReference>
<evidence type="ECO:0000256" key="1">
    <source>
        <dbReference type="SAM" id="MobiDB-lite"/>
    </source>
</evidence>